<evidence type="ECO:0000256" key="2">
    <source>
        <dbReference type="ARBA" id="ARBA00022475"/>
    </source>
</evidence>
<keyword evidence="12" id="KW-1185">Reference proteome</keyword>
<dbReference type="Gene3D" id="3.30.870.10">
    <property type="entry name" value="Endonuclease Chain A"/>
    <property type="match status" value="2"/>
</dbReference>
<evidence type="ECO:0000313" key="11">
    <source>
        <dbReference type="EMBL" id="MBP1040660.1"/>
    </source>
</evidence>
<keyword evidence="6 9" id="KW-1133">Transmembrane helix</keyword>
<evidence type="ECO:0000313" key="12">
    <source>
        <dbReference type="Proteomes" id="UP000674938"/>
    </source>
</evidence>
<evidence type="ECO:0000259" key="10">
    <source>
        <dbReference type="PROSITE" id="PS50035"/>
    </source>
</evidence>
<proteinExistence type="predicted"/>
<evidence type="ECO:0000256" key="8">
    <source>
        <dbReference type="NCBIfam" id="TIGR04265"/>
    </source>
</evidence>
<dbReference type="PROSITE" id="PS50035">
    <property type="entry name" value="PLD"/>
    <property type="match status" value="2"/>
</dbReference>
<dbReference type="PANTHER" id="PTHR21248">
    <property type="entry name" value="CARDIOLIPIN SYNTHASE"/>
    <property type="match status" value="1"/>
</dbReference>
<dbReference type="Proteomes" id="UP000674938">
    <property type="component" value="Unassembled WGS sequence"/>
</dbReference>
<dbReference type="SUPFAM" id="SSF56024">
    <property type="entry name" value="Phospholipase D/nuclease"/>
    <property type="match status" value="2"/>
</dbReference>
<dbReference type="GO" id="GO:0032049">
    <property type="term" value="P:cardiolipin biosynthetic process"/>
    <property type="evidence" value="ECO:0007669"/>
    <property type="project" value="UniProtKB-UniRule"/>
</dbReference>
<gene>
    <name evidence="11" type="primary">cls</name>
    <name evidence="11" type="ORF">I6N95_06565</name>
</gene>
<dbReference type="InterPro" id="IPR025202">
    <property type="entry name" value="PLD-like_dom"/>
</dbReference>
<dbReference type="EMBL" id="JAEEGA010000003">
    <property type="protein sequence ID" value="MBP1040660.1"/>
    <property type="molecule type" value="Genomic_DNA"/>
</dbReference>
<sequence>MKNKLSQIKLVLVILLVSLLAVAIVMPRLFVYLLVISETIGVLISLELLLFDKRGTTSKIAWILTIHLIPYGGIALFLFLGRNPARRRLGVNQLQEQTKIKAVVNELMVASDAWQTEVPAFAHYNQVLSGQGVISGNQINVLTNGQATYDSILSAINRAEHHVHMFFFIFKEEEIGRKIIDLLIRKATEGVEVRFAADSLGTLKFSFETVKRMEAAGIEVLAYDPVNTIFTASHLNWRNHRKTVVIDGKIGFTGGINVGDEYLSISDRFDFWRDTHLKIEGPLVNYLQESFLYDWMYMKNQAEASAPFISEGGRHVYFAAEAVGDAAGQIIYGGPYDRERVVRESFLNFISGAKESVRIAMPYFVPDEESLAVLRRMALNGIKVQVLMPGKGDRGISFNGSNHFIKTMVEAGAEVYHYQEDAFLHCKIMIVDDCYATIGTTNFDVRSFRLNHELSVFLTKADQAVAHLVNDFEADLVVSKPVTLASLAERPLITKIREQLSSLFAPIL</sequence>
<keyword evidence="2" id="KW-1003">Cell membrane</keyword>
<accession>A0A940P9M4</accession>
<dbReference type="CDD" id="cd09110">
    <property type="entry name" value="PLDc_CLS_1"/>
    <property type="match status" value="1"/>
</dbReference>
<evidence type="ECO:0000256" key="9">
    <source>
        <dbReference type="SAM" id="Phobius"/>
    </source>
</evidence>
<evidence type="ECO:0000256" key="1">
    <source>
        <dbReference type="ARBA" id="ARBA00004236"/>
    </source>
</evidence>
<comment type="caution">
    <text evidence="11">The sequence shown here is derived from an EMBL/GenBank/DDBJ whole genome shotgun (WGS) entry which is preliminary data.</text>
</comment>
<evidence type="ECO:0000256" key="4">
    <source>
        <dbReference type="ARBA" id="ARBA00022692"/>
    </source>
</evidence>
<keyword evidence="3" id="KW-0808">Transferase</keyword>
<dbReference type="InterPro" id="IPR022924">
    <property type="entry name" value="Cardiolipin_synthase"/>
</dbReference>
<dbReference type="RefSeq" id="WP_209525875.1">
    <property type="nucleotide sequence ID" value="NZ_JAEEGA010000003.1"/>
</dbReference>
<dbReference type="PANTHER" id="PTHR21248:SF22">
    <property type="entry name" value="PHOSPHOLIPASE D"/>
    <property type="match status" value="1"/>
</dbReference>
<dbReference type="EC" id="2.7.8.-" evidence="8"/>
<dbReference type="AlphaFoldDB" id="A0A940P9M4"/>
<organism evidence="11 12">
    <name type="scientific">Vagococcus allomyrinae</name>
    <dbReference type="NCBI Taxonomy" id="2794353"/>
    <lineage>
        <taxon>Bacteria</taxon>
        <taxon>Bacillati</taxon>
        <taxon>Bacillota</taxon>
        <taxon>Bacilli</taxon>
        <taxon>Lactobacillales</taxon>
        <taxon>Enterococcaceae</taxon>
        <taxon>Vagococcus</taxon>
    </lineage>
</organism>
<feature type="domain" description="PLD phosphodiesterase" evidence="10">
    <location>
        <begin position="235"/>
        <end position="262"/>
    </location>
</feature>
<dbReference type="Pfam" id="PF13091">
    <property type="entry name" value="PLDc_2"/>
    <property type="match status" value="2"/>
</dbReference>
<keyword evidence="7 9" id="KW-0472">Membrane</keyword>
<keyword evidence="4 9" id="KW-0812">Transmembrane</keyword>
<evidence type="ECO:0000256" key="7">
    <source>
        <dbReference type="ARBA" id="ARBA00023136"/>
    </source>
</evidence>
<dbReference type="InterPro" id="IPR001736">
    <property type="entry name" value="PLipase_D/transphosphatidylase"/>
</dbReference>
<feature type="transmembrane region" description="Helical" evidence="9">
    <location>
        <begin position="31"/>
        <end position="51"/>
    </location>
</feature>
<keyword evidence="5" id="KW-0677">Repeat</keyword>
<dbReference type="NCBIfam" id="TIGR04265">
    <property type="entry name" value="bac_cardiolipin"/>
    <property type="match status" value="1"/>
</dbReference>
<name>A0A940P9M4_9ENTE</name>
<evidence type="ECO:0000256" key="3">
    <source>
        <dbReference type="ARBA" id="ARBA00022679"/>
    </source>
</evidence>
<dbReference type="CDD" id="cd09112">
    <property type="entry name" value="PLDc_CLS_2"/>
    <property type="match status" value="1"/>
</dbReference>
<dbReference type="GO" id="GO:0005886">
    <property type="term" value="C:plasma membrane"/>
    <property type="evidence" value="ECO:0007669"/>
    <property type="project" value="UniProtKB-SubCell"/>
</dbReference>
<dbReference type="SMART" id="SM00155">
    <property type="entry name" value="PLDc"/>
    <property type="match status" value="2"/>
</dbReference>
<evidence type="ECO:0000256" key="6">
    <source>
        <dbReference type="ARBA" id="ARBA00022989"/>
    </source>
</evidence>
<feature type="domain" description="PLD phosphodiesterase" evidence="10">
    <location>
        <begin position="420"/>
        <end position="447"/>
    </location>
</feature>
<feature type="transmembrane region" description="Helical" evidence="9">
    <location>
        <begin position="60"/>
        <end position="80"/>
    </location>
</feature>
<protein>
    <recommendedName>
        <fullName evidence="8">Cardiolipin synthase</fullName>
        <ecNumber evidence="8">2.7.8.-</ecNumber>
    </recommendedName>
</protein>
<dbReference type="GO" id="GO:0008808">
    <property type="term" value="F:cardiolipin synthase activity"/>
    <property type="evidence" value="ECO:0007669"/>
    <property type="project" value="UniProtKB-UniRule"/>
</dbReference>
<evidence type="ECO:0000256" key="5">
    <source>
        <dbReference type="ARBA" id="ARBA00022737"/>
    </source>
</evidence>
<comment type="subcellular location">
    <subcellularLocation>
        <location evidence="1">Cell membrane</location>
    </subcellularLocation>
</comment>
<reference evidence="11" key="1">
    <citation type="submission" date="2020-12" db="EMBL/GenBank/DDBJ databases">
        <title>Vagococcus allomyrinae sp. nov. and Enterococcus lavae sp. nov., isolated from the larvae of Allomyrina dichotoma.</title>
        <authorList>
            <person name="Lee S.D."/>
        </authorList>
    </citation>
    <scope>NUCLEOTIDE SEQUENCE</scope>
    <source>
        <strain evidence="11">BWB3-3</strain>
    </source>
</reference>